<dbReference type="Proteomes" id="UP001162131">
    <property type="component" value="Unassembled WGS sequence"/>
</dbReference>
<gene>
    <name evidence="1" type="ORF">BSTOLATCC_MIC52111</name>
</gene>
<evidence type="ECO:0000313" key="2">
    <source>
        <dbReference type="Proteomes" id="UP001162131"/>
    </source>
</evidence>
<protein>
    <submittedName>
        <fullName evidence="1">Uncharacterized protein</fullName>
    </submittedName>
</protein>
<evidence type="ECO:0000313" key="1">
    <source>
        <dbReference type="EMBL" id="CAG9330695.1"/>
    </source>
</evidence>
<name>A0AAU9K0J6_9CILI</name>
<reference evidence="1" key="1">
    <citation type="submission" date="2021-09" db="EMBL/GenBank/DDBJ databases">
        <authorList>
            <consortium name="AG Swart"/>
            <person name="Singh M."/>
            <person name="Singh A."/>
            <person name="Seah K."/>
            <person name="Emmerich C."/>
        </authorList>
    </citation>
    <scope>NUCLEOTIDE SEQUENCE</scope>
    <source>
        <strain evidence="1">ATCC30299</strain>
    </source>
</reference>
<comment type="caution">
    <text evidence="1">The sequence shown here is derived from an EMBL/GenBank/DDBJ whole genome shotgun (WGS) entry which is preliminary data.</text>
</comment>
<accession>A0AAU9K0J6</accession>
<dbReference type="EMBL" id="CAJZBQ010000052">
    <property type="protein sequence ID" value="CAG9330695.1"/>
    <property type="molecule type" value="Genomic_DNA"/>
</dbReference>
<sequence length="67" mass="8012">MANCCEGLSKVLTDTWKGFFKFMIYGKNQALRCCACWWYPIKECYFSCYICCDKRYNPYKDDLYAVV</sequence>
<dbReference type="AlphaFoldDB" id="A0AAU9K0J6"/>
<proteinExistence type="predicted"/>
<keyword evidence="2" id="KW-1185">Reference proteome</keyword>
<organism evidence="1 2">
    <name type="scientific">Blepharisma stoltei</name>
    <dbReference type="NCBI Taxonomy" id="1481888"/>
    <lineage>
        <taxon>Eukaryota</taxon>
        <taxon>Sar</taxon>
        <taxon>Alveolata</taxon>
        <taxon>Ciliophora</taxon>
        <taxon>Postciliodesmatophora</taxon>
        <taxon>Heterotrichea</taxon>
        <taxon>Heterotrichida</taxon>
        <taxon>Blepharismidae</taxon>
        <taxon>Blepharisma</taxon>
    </lineage>
</organism>